<name>A0A1H0FZR2_9HYPH</name>
<reference evidence="2" key="1">
    <citation type="submission" date="2016-10" db="EMBL/GenBank/DDBJ databases">
        <authorList>
            <person name="Varghese N."/>
            <person name="Submissions S."/>
        </authorList>
    </citation>
    <scope>NUCLEOTIDE SEQUENCE [LARGE SCALE GENOMIC DNA]</scope>
    <source>
        <strain evidence="2">BL47</strain>
    </source>
</reference>
<dbReference type="OrthoDB" id="7996330at2"/>
<evidence type="ECO:0000313" key="1">
    <source>
        <dbReference type="EMBL" id="SDO00135.1"/>
    </source>
</evidence>
<evidence type="ECO:0000313" key="2">
    <source>
        <dbReference type="Proteomes" id="UP000198704"/>
    </source>
</evidence>
<organism evidence="1 2">
    <name type="scientific">Methylobacterium phyllostachyos</name>
    <dbReference type="NCBI Taxonomy" id="582672"/>
    <lineage>
        <taxon>Bacteria</taxon>
        <taxon>Pseudomonadati</taxon>
        <taxon>Pseudomonadota</taxon>
        <taxon>Alphaproteobacteria</taxon>
        <taxon>Hyphomicrobiales</taxon>
        <taxon>Methylobacteriaceae</taxon>
        <taxon>Methylobacterium</taxon>
    </lineage>
</organism>
<protein>
    <recommendedName>
        <fullName evidence="3">CHAD domain-containing protein</fullName>
    </recommendedName>
</protein>
<sequence length="84" mass="9381">MEDWKAGLRAELRAIEIANGDAAMAQLPSLLRRLRSHEAALGGNPILALYRRWRIRSLSRAVADARWHAEQGRAARLGGLDPRL</sequence>
<accession>A0A1H0FZR2</accession>
<proteinExistence type="predicted"/>
<evidence type="ECO:0008006" key="3">
    <source>
        <dbReference type="Google" id="ProtNLM"/>
    </source>
</evidence>
<keyword evidence="2" id="KW-1185">Reference proteome</keyword>
<dbReference type="AlphaFoldDB" id="A0A1H0FZR2"/>
<dbReference type="EMBL" id="FNHS01000013">
    <property type="protein sequence ID" value="SDO00135.1"/>
    <property type="molecule type" value="Genomic_DNA"/>
</dbReference>
<gene>
    <name evidence="1" type="ORF">SAMN05216360_113179</name>
</gene>
<dbReference type="RefSeq" id="WP_091719244.1">
    <property type="nucleotide sequence ID" value="NZ_FNHS01000013.1"/>
</dbReference>
<dbReference type="Proteomes" id="UP000198704">
    <property type="component" value="Unassembled WGS sequence"/>
</dbReference>